<dbReference type="AlphaFoldDB" id="A0A3M7T7C0"/>
<dbReference type="EMBL" id="REGN01000173">
    <property type="protein sequence ID" value="RNA43885.1"/>
    <property type="molecule type" value="Genomic_DNA"/>
</dbReference>
<organism evidence="1 2">
    <name type="scientific">Brachionus plicatilis</name>
    <name type="common">Marine rotifer</name>
    <name type="synonym">Brachionus muelleri</name>
    <dbReference type="NCBI Taxonomy" id="10195"/>
    <lineage>
        <taxon>Eukaryota</taxon>
        <taxon>Metazoa</taxon>
        <taxon>Spiralia</taxon>
        <taxon>Gnathifera</taxon>
        <taxon>Rotifera</taxon>
        <taxon>Eurotatoria</taxon>
        <taxon>Monogononta</taxon>
        <taxon>Pseudotrocha</taxon>
        <taxon>Ploima</taxon>
        <taxon>Brachionidae</taxon>
        <taxon>Brachionus</taxon>
    </lineage>
</organism>
<protein>
    <submittedName>
        <fullName evidence="1">Uncharacterized protein</fullName>
    </submittedName>
</protein>
<keyword evidence="2" id="KW-1185">Reference proteome</keyword>
<reference evidence="1 2" key="1">
    <citation type="journal article" date="2018" name="Sci. Rep.">
        <title>Genomic signatures of local adaptation to the degree of environmental predictability in rotifers.</title>
        <authorList>
            <person name="Franch-Gras L."/>
            <person name="Hahn C."/>
            <person name="Garcia-Roger E.M."/>
            <person name="Carmona M.J."/>
            <person name="Serra M."/>
            <person name="Gomez A."/>
        </authorList>
    </citation>
    <scope>NUCLEOTIDE SEQUENCE [LARGE SCALE GENOMIC DNA]</scope>
    <source>
        <strain evidence="1">HYR1</strain>
    </source>
</reference>
<gene>
    <name evidence="1" type="ORF">BpHYR1_026143</name>
</gene>
<evidence type="ECO:0000313" key="1">
    <source>
        <dbReference type="EMBL" id="RNA43885.1"/>
    </source>
</evidence>
<evidence type="ECO:0000313" key="2">
    <source>
        <dbReference type="Proteomes" id="UP000276133"/>
    </source>
</evidence>
<sequence length="68" mass="8004">MSGHLMNQRKTVIWQGIHAFFEHTRLVINSEVLKLGVVNTNKLLITNELVQFVEAYIRNAYIFEFKHC</sequence>
<accession>A0A3M7T7C0</accession>
<name>A0A3M7T7C0_BRAPC</name>
<comment type="caution">
    <text evidence="1">The sequence shown here is derived from an EMBL/GenBank/DDBJ whole genome shotgun (WGS) entry which is preliminary data.</text>
</comment>
<dbReference type="Proteomes" id="UP000276133">
    <property type="component" value="Unassembled WGS sequence"/>
</dbReference>
<proteinExistence type="predicted"/>